<reference evidence="3" key="1">
    <citation type="submission" date="2021-01" db="EMBL/GenBank/DDBJ databases">
        <authorList>
            <person name="Corre E."/>
            <person name="Pelletier E."/>
            <person name="Niang G."/>
            <person name="Scheremetjew M."/>
            <person name="Finn R."/>
            <person name="Kale V."/>
            <person name="Holt S."/>
            <person name="Cochrane G."/>
            <person name="Meng A."/>
            <person name="Brown T."/>
            <person name="Cohen L."/>
        </authorList>
    </citation>
    <scope>NUCLEOTIDE SEQUENCE</scope>
    <source>
        <strain evidence="3">CCMP 2712</strain>
    </source>
</reference>
<dbReference type="EMBL" id="HBKN01004399">
    <property type="protein sequence ID" value="CAE2255425.1"/>
    <property type="molecule type" value="Transcribed_RNA"/>
</dbReference>
<dbReference type="GO" id="GO:0005737">
    <property type="term" value="C:cytoplasm"/>
    <property type="evidence" value="ECO:0007669"/>
    <property type="project" value="TreeGrafter"/>
</dbReference>
<feature type="region of interest" description="Disordered" evidence="2">
    <location>
        <begin position="358"/>
        <end position="404"/>
    </location>
</feature>
<name>A0A7S4MZY3_GUITH</name>
<feature type="region of interest" description="Disordered" evidence="2">
    <location>
        <begin position="270"/>
        <end position="345"/>
    </location>
</feature>
<protein>
    <recommendedName>
        <fullName evidence="4">J domain-containing protein</fullName>
    </recommendedName>
</protein>
<evidence type="ECO:0000256" key="2">
    <source>
        <dbReference type="SAM" id="MobiDB-lite"/>
    </source>
</evidence>
<dbReference type="AlphaFoldDB" id="A0A7S4MZY3"/>
<keyword evidence="1" id="KW-0175">Coiled coil</keyword>
<evidence type="ECO:0000256" key="1">
    <source>
        <dbReference type="SAM" id="Coils"/>
    </source>
</evidence>
<dbReference type="PANTHER" id="PTHR23172">
    <property type="entry name" value="AUXILIN/CYCLIN G-ASSOCIATED KINASE-RELATED"/>
    <property type="match status" value="1"/>
</dbReference>
<dbReference type="SUPFAM" id="SSF103657">
    <property type="entry name" value="BAR/IMD domain-like"/>
    <property type="match status" value="1"/>
</dbReference>
<dbReference type="PANTHER" id="PTHR23172:SF19">
    <property type="entry name" value="J DOMAIN-CONTAINING PROTEIN"/>
    <property type="match status" value="1"/>
</dbReference>
<dbReference type="InterPro" id="IPR036869">
    <property type="entry name" value="J_dom_sf"/>
</dbReference>
<feature type="region of interest" description="Disordered" evidence="2">
    <location>
        <begin position="222"/>
        <end position="255"/>
    </location>
</feature>
<feature type="compositionally biased region" description="Basic and acidic residues" evidence="2">
    <location>
        <begin position="282"/>
        <end position="295"/>
    </location>
</feature>
<dbReference type="GO" id="GO:0072583">
    <property type="term" value="P:clathrin-dependent endocytosis"/>
    <property type="evidence" value="ECO:0007669"/>
    <property type="project" value="TreeGrafter"/>
</dbReference>
<dbReference type="GO" id="GO:0072318">
    <property type="term" value="P:clathrin coat disassembly"/>
    <property type="evidence" value="ECO:0007669"/>
    <property type="project" value="TreeGrafter"/>
</dbReference>
<evidence type="ECO:0000313" key="3">
    <source>
        <dbReference type="EMBL" id="CAE2255425.1"/>
    </source>
</evidence>
<feature type="compositionally biased region" description="Polar residues" evidence="2">
    <location>
        <begin position="222"/>
        <end position="238"/>
    </location>
</feature>
<dbReference type="SUPFAM" id="SSF46565">
    <property type="entry name" value="Chaperone J-domain"/>
    <property type="match status" value="1"/>
</dbReference>
<dbReference type="InterPro" id="IPR027267">
    <property type="entry name" value="AH/BAR_dom_sf"/>
</dbReference>
<feature type="coiled-coil region" evidence="1">
    <location>
        <begin position="479"/>
        <end position="514"/>
    </location>
</feature>
<dbReference type="GO" id="GO:0030276">
    <property type="term" value="F:clathrin binding"/>
    <property type="evidence" value="ECO:0007669"/>
    <property type="project" value="TreeGrafter"/>
</dbReference>
<dbReference type="Gene3D" id="1.10.287.110">
    <property type="entry name" value="DnaJ domain"/>
    <property type="match status" value="1"/>
</dbReference>
<sequence length="619" mass="68043">MEFLKKGVQAAKKVGSQAVSQLMDAVDENSTTSLGLGTSSNDVEFEAGVKHFMTLNNSLKQIGTKAQALIQSIRSQGQNALGVVELVEASLEMEFGEDSMWTNAAYKLRSLNQQIDGKFNQQLCTLLQRDILDKISAELETNSQTKMFIDQRRSMKEATKAEADDALHKLAAIIRRRNMLLAHLVTVFMSHQYNYYVRLADQCQHLRQLTVECKELLNGASSDVHTPPTQSAVPNHVQQIPPMPKETPQDPNGNAAVPAKVEEAAAPVVQKEVQEAPLPTPAEEKPAKEEAKEADLLSMLDSDQPAETEKANSNGGPRRLSQEASQADRQQETADLLGEASSAVPQSTDLLGDLLSEPQVRSAPPKNNPQDDLLGDFTSSAPSRAKPKPSGPADDLLDFSSTKASTPADPLADFFGHSTSSTKANKDPIFDVFNNSDMLGGMGNGDSPVVGGDEEPLKPVARGARFRAGDEFKGTGTNREELQRQFEQHIAEKAQAKAEEVRRQEEDKKNYEDMKFQAQDMVDKKIVGWAGPKHNRKNLRAMLASFDTVLWDEAKAKWKTVGLHELVMPADVKKIHRKAILIVHPDKVHNASIEAKILAEQVHAVLHEALETFRKQESC</sequence>
<dbReference type="GO" id="GO:0031982">
    <property type="term" value="C:vesicle"/>
    <property type="evidence" value="ECO:0007669"/>
    <property type="project" value="TreeGrafter"/>
</dbReference>
<proteinExistence type="predicted"/>
<gene>
    <name evidence="3" type="ORF">GTHE00462_LOCUS3675</name>
</gene>
<organism evidence="3">
    <name type="scientific">Guillardia theta</name>
    <name type="common">Cryptophyte</name>
    <name type="synonym">Cryptomonas phi</name>
    <dbReference type="NCBI Taxonomy" id="55529"/>
    <lineage>
        <taxon>Eukaryota</taxon>
        <taxon>Cryptophyceae</taxon>
        <taxon>Pyrenomonadales</taxon>
        <taxon>Geminigeraceae</taxon>
        <taxon>Guillardia</taxon>
    </lineage>
</organism>
<evidence type="ECO:0008006" key="4">
    <source>
        <dbReference type="Google" id="ProtNLM"/>
    </source>
</evidence>
<accession>A0A7S4MZY3</accession>